<dbReference type="SUPFAM" id="SSF142984">
    <property type="entry name" value="Nqo1 middle domain-like"/>
    <property type="match status" value="1"/>
</dbReference>
<dbReference type="GO" id="GO:0006281">
    <property type="term" value="P:DNA repair"/>
    <property type="evidence" value="ECO:0007669"/>
    <property type="project" value="InterPro"/>
</dbReference>
<dbReference type="NCBIfam" id="TIGR00426">
    <property type="entry name" value="competence protein ComEA helix-hairpin-helix repeat region"/>
    <property type="match status" value="1"/>
</dbReference>
<dbReference type="RefSeq" id="WP_007208465.1">
    <property type="nucleotide sequence ID" value="NZ_GL622241.1"/>
</dbReference>
<keyword evidence="1" id="KW-0812">Transmembrane</keyword>
<dbReference type="GO" id="GO:0015628">
    <property type="term" value="P:protein secretion by the type II secretion system"/>
    <property type="evidence" value="ECO:0007669"/>
    <property type="project" value="TreeGrafter"/>
</dbReference>
<dbReference type="OrthoDB" id="9790239at2"/>
<dbReference type="AlphaFoldDB" id="E6LGG2"/>
<evidence type="ECO:0000313" key="3">
    <source>
        <dbReference type="EMBL" id="EFU73726.1"/>
    </source>
</evidence>
<dbReference type="Pfam" id="PF10531">
    <property type="entry name" value="SLBB"/>
    <property type="match status" value="1"/>
</dbReference>
<dbReference type="InterPro" id="IPR003583">
    <property type="entry name" value="Hlx-hairpin-Hlx_DNA-bd_motif"/>
</dbReference>
<keyword evidence="1" id="KW-0472">Membrane</keyword>
<dbReference type="Pfam" id="PF12836">
    <property type="entry name" value="HHH_3"/>
    <property type="match status" value="1"/>
</dbReference>
<keyword evidence="1" id="KW-1133">Transmembrane helix</keyword>
<dbReference type="PANTHER" id="PTHR21180">
    <property type="entry name" value="ENDONUCLEASE/EXONUCLEASE/PHOSPHATASE FAMILY DOMAIN-CONTAINING PROTEIN 1"/>
    <property type="match status" value="1"/>
</dbReference>
<feature type="domain" description="Helix-hairpin-helix DNA-binding motif class 1" evidence="2">
    <location>
        <begin position="147"/>
        <end position="166"/>
    </location>
</feature>
<dbReference type="HOGENOM" id="CLU_052011_1_0_9"/>
<dbReference type="InterPro" id="IPR010994">
    <property type="entry name" value="RuvA_2-like"/>
</dbReference>
<dbReference type="InterPro" id="IPR051675">
    <property type="entry name" value="Endo/Exo/Phosphatase_dom_1"/>
</dbReference>
<comment type="caution">
    <text evidence="3">The sequence shown here is derived from an EMBL/GenBank/DDBJ whole genome shotgun (WGS) entry which is preliminary data.</text>
</comment>
<evidence type="ECO:0000313" key="4">
    <source>
        <dbReference type="Proteomes" id="UP000010296"/>
    </source>
</evidence>
<dbReference type="SUPFAM" id="SSF47781">
    <property type="entry name" value="RuvA domain 2-like"/>
    <property type="match status" value="1"/>
</dbReference>
<feature type="domain" description="Helix-hairpin-helix DNA-binding motif class 1" evidence="2">
    <location>
        <begin position="177"/>
        <end position="196"/>
    </location>
</feature>
<dbReference type="Proteomes" id="UP000010296">
    <property type="component" value="Unassembled WGS sequence"/>
</dbReference>
<dbReference type="SMART" id="SM00278">
    <property type="entry name" value="HhH1"/>
    <property type="match status" value="2"/>
</dbReference>
<dbReference type="PANTHER" id="PTHR21180:SF32">
    <property type="entry name" value="ENDONUCLEASE_EXONUCLEASE_PHOSPHATASE FAMILY DOMAIN-CONTAINING PROTEIN 1"/>
    <property type="match status" value="1"/>
</dbReference>
<dbReference type="InterPro" id="IPR019554">
    <property type="entry name" value="Soluble_ligand-bd"/>
</dbReference>
<feature type="transmembrane region" description="Helical" evidence="1">
    <location>
        <begin position="12"/>
        <end position="31"/>
    </location>
</feature>
<accession>E6LGG2</accession>
<gene>
    <name evidence="3" type="primary">comEA</name>
    <name evidence="3" type="ORF">HMPREF9088_1452</name>
</gene>
<dbReference type="PATRIC" id="fig|888064.11.peg.416"/>
<dbReference type="STRING" id="888064.HMPREF9088_1452"/>
<dbReference type="GO" id="GO:0015627">
    <property type="term" value="C:type II protein secretion system complex"/>
    <property type="evidence" value="ECO:0007669"/>
    <property type="project" value="TreeGrafter"/>
</dbReference>
<dbReference type="eggNOG" id="COG1555">
    <property type="taxonomic scope" value="Bacteria"/>
</dbReference>
<evidence type="ECO:0000259" key="2">
    <source>
        <dbReference type="SMART" id="SM00278"/>
    </source>
</evidence>
<keyword evidence="4" id="KW-1185">Reference proteome</keyword>
<sequence>MKNTSRSTKQYLAIGSMLGLFGISIGVWFFLFQKPKEDVWTDVSVPTEQTTQTTTSVPQQIILVDIKGAVKKPGVYELPINARLHELVNVAGGLTDDAEDRQVNMAIVLADQQLVYIPRKGETVEQTNQTPQAGNESKVNINTASAEELQTLTGIGEKKAQAIIDYRTQNGNFQSIDQLTEVDGFGEKTVEKLRDSITI</sequence>
<dbReference type="GO" id="GO:0003677">
    <property type="term" value="F:DNA binding"/>
    <property type="evidence" value="ECO:0007669"/>
    <property type="project" value="InterPro"/>
</dbReference>
<organism evidence="3 4">
    <name type="scientific">Enterococcus italicus (strain DSM 15952 / CCUG 50447 / LMG 22039 / TP 1.5)</name>
    <dbReference type="NCBI Taxonomy" id="888064"/>
    <lineage>
        <taxon>Bacteria</taxon>
        <taxon>Bacillati</taxon>
        <taxon>Bacillota</taxon>
        <taxon>Bacilli</taxon>
        <taxon>Lactobacillales</taxon>
        <taxon>Enterococcaceae</taxon>
        <taxon>Enterococcus</taxon>
    </lineage>
</organism>
<reference evidence="3 4" key="1">
    <citation type="submission" date="2010-12" db="EMBL/GenBank/DDBJ databases">
        <authorList>
            <person name="Muzny D."/>
            <person name="Qin X."/>
            <person name="Deng J."/>
            <person name="Jiang H."/>
            <person name="Liu Y."/>
            <person name="Qu J."/>
            <person name="Song X.-Z."/>
            <person name="Zhang L."/>
            <person name="Thornton R."/>
            <person name="Coyle M."/>
            <person name="Francisco L."/>
            <person name="Jackson L."/>
            <person name="Javaid M."/>
            <person name="Korchina V."/>
            <person name="Kovar C."/>
            <person name="Mata R."/>
            <person name="Mathew T."/>
            <person name="Ngo R."/>
            <person name="Nguyen L."/>
            <person name="Nguyen N."/>
            <person name="Okwuonu G."/>
            <person name="Ongeri F."/>
            <person name="Pham C."/>
            <person name="Simmons D."/>
            <person name="Wilczek-Boney K."/>
            <person name="Hale W."/>
            <person name="Jakkamsetti A."/>
            <person name="Pham P."/>
            <person name="Ruth R."/>
            <person name="San Lucas F."/>
            <person name="Warren J."/>
            <person name="Zhang J."/>
            <person name="Zhao Z."/>
            <person name="Zhou C."/>
            <person name="Zhu D."/>
            <person name="Lee S."/>
            <person name="Bess C."/>
            <person name="Blankenburg K."/>
            <person name="Forbes L."/>
            <person name="Fu Q."/>
            <person name="Gubbala S."/>
            <person name="Hirani K."/>
            <person name="Jayaseelan J.C."/>
            <person name="Lara F."/>
            <person name="Munidasa M."/>
            <person name="Palculict T."/>
            <person name="Patil S."/>
            <person name="Pu L.-L."/>
            <person name="Saada N."/>
            <person name="Tang L."/>
            <person name="Weissenberger G."/>
            <person name="Zhu Y."/>
            <person name="Hemphill L."/>
            <person name="Shang Y."/>
            <person name="Youmans B."/>
            <person name="Ayvaz T."/>
            <person name="Ross M."/>
            <person name="Santibanez J."/>
            <person name="Aqrawi P."/>
            <person name="Gross S."/>
            <person name="Joshi V."/>
            <person name="Fowler G."/>
            <person name="Nazareth L."/>
            <person name="Reid J."/>
            <person name="Worley K."/>
            <person name="Petrosino J."/>
            <person name="Highlander S."/>
            <person name="Gibbs R."/>
        </authorList>
    </citation>
    <scope>NUCLEOTIDE SEQUENCE [LARGE SCALE GENOMIC DNA]</scope>
    <source>
        <strain evidence="4">DSM 15952 / CCUG 50447 / LMG 22039 / TP 1.5</strain>
    </source>
</reference>
<dbReference type="EMBL" id="AEPV01000060">
    <property type="protein sequence ID" value="EFU73726.1"/>
    <property type="molecule type" value="Genomic_DNA"/>
</dbReference>
<proteinExistence type="predicted"/>
<protein>
    <submittedName>
        <fullName evidence="3">ComEA protein</fullName>
    </submittedName>
</protein>
<evidence type="ECO:0000256" key="1">
    <source>
        <dbReference type="SAM" id="Phobius"/>
    </source>
</evidence>
<name>E6LGG2_ENTI1</name>
<dbReference type="InterPro" id="IPR004509">
    <property type="entry name" value="Competence_ComEA_HhH"/>
</dbReference>
<dbReference type="Gene3D" id="1.10.150.280">
    <property type="entry name" value="AF1531-like domain"/>
    <property type="match status" value="1"/>
</dbReference>